<accession>A0A6J3M5H0</accession>
<evidence type="ECO:0000313" key="2">
    <source>
        <dbReference type="RefSeq" id="XP_033460331.1"/>
    </source>
</evidence>
<keyword evidence="1" id="KW-1185">Reference proteome</keyword>
<reference evidence="2" key="3">
    <citation type="submission" date="2025-08" db="UniProtKB">
        <authorList>
            <consortium name="RefSeq"/>
        </authorList>
    </citation>
    <scope>IDENTIFICATION</scope>
    <source>
        <strain evidence="2">CBS 342.82</strain>
    </source>
</reference>
<evidence type="ECO:0000313" key="1">
    <source>
        <dbReference type="Proteomes" id="UP000504637"/>
    </source>
</evidence>
<dbReference type="RefSeq" id="XP_033460331.1">
    <property type="nucleotide sequence ID" value="XM_033604610.1"/>
</dbReference>
<dbReference type="Proteomes" id="UP000504637">
    <property type="component" value="Unplaced"/>
</dbReference>
<proteinExistence type="predicted"/>
<organism evidence="2">
    <name type="scientific">Dissoconium aciculare CBS 342.82</name>
    <dbReference type="NCBI Taxonomy" id="1314786"/>
    <lineage>
        <taxon>Eukaryota</taxon>
        <taxon>Fungi</taxon>
        <taxon>Dikarya</taxon>
        <taxon>Ascomycota</taxon>
        <taxon>Pezizomycotina</taxon>
        <taxon>Dothideomycetes</taxon>
        <taxon>Dothideomycetidae</taxon>
        <taxon>Mycosphaerellales</taxon>
        <taxon>Dissoconiaceae</taxon>
        <taxon>Dissoconium</taxon>
    </lineage>
</organism>
<reference evidence="2" key="2">
    <citation type="submission" date="2020-04" db="EMBL/GenBank/DDBJ databases">
        <authorList>
            <consortium name="NCBI Genome Project"/>
        </authorList>
    </citation>
    <scope>NUCLEOTIDE SEQUENCE</scope>
    <source>
        <strain evidence="2">CBS 342.82</strain>
    </source>
</reference>
<protein>
    <submittedName>
        <fullName evidence="2">Uncharacterized protein</fullName>
    </submittedName>
</protein>
<dbReference type="GeneID" id="54362410"/>
<dbReference type="AlphaFoldDB" id="A0A6J3M5H0"/>
<gene>
    <name evidence="2" type="ORF">K489DRAFT_379278</name>
</gene>
<reference evidence="2" key="1">
    <citation type="submission" date="2020-01" db="EMBL/GenBank/DDBJ databases">
        <authorList>
            <consortium name="DOE Joint Genome Institute"/>
            <person name="Haridas S."/>
            <person name="Albert R."/>
            <person name="Binder M."/>
            <person name="Bloem J."/>
            <person name="Labutti K."/>
            <person name="Salamov A."/>
            <person name="Andreopoulos B."/>
            <person name="Baker S.E."/>
            <person name="Barry K."/>
            <person name="Bills G."/>
            <person name="Bluhm B.H."/>
            <person name="Cannon C."/>
            <person name="Castanera R."/>
            <person name="Culley D.E."/>
            <person name="Daum C."/>
            <person name="Ezra D."/>
            <person name="Gonzalez J.B."/>
            <person name="Henrissat B."/>
            <person name="Kuo A."/>
            <person name="Liang C."/>
            <person name="Lipzen A."/>
            <person name="Lutzoni F."/>
            <person name="Magnuson J."/>
            <person name="Mondo S."/>
            <person name="Nolan M."/>
            <person name="Ohm R."/>
            <person name="Pangilinan J."/>
            <person name="Park H.-J."/>
            <person name="Ramirez L."/>
            <person name="Alfaro M."/>
            <person name="Sun H."/>
            <person name="Tritt A."/>
            <person name="Yoshinaga Y."/>
            <person name="Zwiers L.-H."/>
            <person name="Turgeon B.G."/>
            <person name="Goodwin S.B."/>
            <person name="Spatafora J.W."/>
            <person name="Crous P.W."/>
            <person name="Grigoriev I.V."/>
        </authorList>
    </citation>
    <scope>NUCLEOTIDE SEQUENCE</scope>
    <source>
        <strain evidence="2">CBS 342.82</strain>
    </source>
</reference>
<sequence>MYYVFSRCATQCLYLDDSSALTSRPESLGTPTCLDSVGGGRDGQSPPFLIDAHMPVTWASLIIDHDAEGEDAGPAYRKQTGSDLWLCPPGAEEWIDDGVDIVVPSEHDRADRWKLISDWRWATDVCLCVPLAFCGQGSFGLFLSLVGGWCYFATFSCRRDRSYPLSSHARSPQRNPVSDRSPHSVLLGLCVSLEEAKRTSQPREVSEQTTSVQYDS</sequence>
<name>A0A6J3M5H0_9PEZI</name>